<accession>B7Q7E6</accession>
<dbReference type="EMBL" id="DS874548">
    <property type="protein sequence ID" value="EEC14775.1"/>
    <property type="molecule type" value="Genomic_DNA"/>
</dbReference>
<dbReference type="PaxDb" id="6945-B7Q7E6"/>
<keyword evidence="1" id="KW-1133">Transmembrane helix</keyword>
<dbReference type="HOGENOM" id="CLU_1679879_0_0_1"/>
<reference evidence="3" key="2">
    <citation type="submission" date="2020-05" db="UniProtKB">
        <authorList>
            <consortium name="EnsemblMetazoa"/>
        </authorList>
    </citation>
    <scope>IDENTIFICATION</scope>
    <source>
        <strain evidence="3">wikel</strain>
    </source>
</reference>
<protein>
    <submittedName>
        <fullName evidence="2 3">Uncharacterized protein</fullName>
    </submittedName>
</protein>
<evidence type="ECO:0000313" key="2">
    <source>
        <dbReference type="EMBL" id="EEC14775.1"/>
    </source>
</evidence>
<dbReference type="EnsemblMetazoa" id="ISCW021229-RA">
    <property type="protein sequence ID" value="ISCW021229-PA"/>
    <property type="gene ID" value="ISCW021229"/>
</dbReference>
<organism>
    <name type="scientific">Ixodes scapularis</name>
    <name type="common">Black-legged tick</name>
    <name type="synonym">Deer tick</name>
    <dbReference type="NCBI Taxonomy" id="6945"/>
    <lineage>
        <taxon>Eukaryota</taxon>
        <taxon>Metazoa</taxon>
        <taxon>Ecdysozoa</taxon>
        <taxon>Arthropoda</taxon>
        <taxon>Chelicerata</taxon>
        <taxon>Arachnida</taxon>
        <taxon>Acari</taxon>
        <taxon>Parasitiformes</taxon>
        <taxon>Ixodida</taxon>
        <taxon>Ixodoidea</taxon>
        <taxon>Ixodidae</taxon>
        <taxon>Ixodinae</taxon>
        <taxon>Ixodes</taxon>
    </lineage>
</organism>
<dbReference type="InParanoid" id="B7Q7E6"/>
<evidence type="ECO:0000256" key="1">
    <source>
        <dbReference type="SAM" id="Phobius"/>
    </source>
</evidence>
<reference evidence="2 4" key="1">
    <citation type="submission" date="2008-03" db="EMBL/GenBank/DDBJ databases">
        <title>Annotation of Ixodes scapularis.</title>
        <authorList>
            <consortium name="Ixodes scapularis Genome Project Consortium"/>
            <person name="Caler E."/>
            <person name="Hannick L.I."/>
            <person name="Bidwell S."/>
            <person name="Joardar V."/>
            <person name="Thiagarajan M."/>
            <person name="Amedeo P."/>
            <person name="Galinsky K.J."/>
            <person name="Schobel S."/>
            <person name="Inman J."/>
            <person name="Hostetler J."/>
            <person name="Miller J."/>
            <person name="Hammond M."/>
            <person name="Megy K."/>
            <person name="Lawson D."/>
            <person name="Kodira C."/>
            <person name="Sutton G."/>
            <person name="Meyer J."/>
            <person name="Hill C.A."/>
            <person name="Birren B."/>
            <person name="Nene V."/>
            <person name="Collins F."/>
            <person name="Alarcon-Chaidez F."/>
            <person name="Wikel S."/>
            <person name="Strausberg R."/>
        </authorList>
    </citation>
    <scope>NUCLEOTIDE SEQUENCE [LARGE SCALE GENOMIC DNA]</scope>
    <source>
        <strain evidence="4">Wikel</strain>
        <strain evidence="2">Wikel colony</strain>
    </source>
</reference>
<dbReference type="VEuPathDB" id="VectorBase:ISCI021229"/>
<dbReference type="KEGG" id="isc:8037002"/>
<name>B7Q7E6_IXOSC</name>
<proteinExistence type="predicted"/>
<dbReference type="Proteomes" id="UP000001555">
    <property type="component" value="Unassembled WGS sequence"/>
</dbReference>
<gene>
    <name evidence="3" type="primary">8037002</name>
    <name evidence="2" type="ORF">IscW_ISCW021229</name>
</gene>
<keyword evidence="4" id="KW-1185">Reference proteome</keyword>
<feature type="transmembrane region" description="Helical" evidence="1">
    <location>
        <begin position="120"/>
        <end position="146"/>
    </location>
</feature>
<dbReference type="EMBL" id="ABJB010829138">
    <property type="status" value="NOT_ANNOTATED_CDS"/>
    <property type="molecule type" value="Genomic_DNA"/>
</dbReference>
<dbReference type="AlphaFoldDB" id="B7Q7E6"/>
<keyword evidence="1" id="KW-0472">Membrane</keyword>
<keyword evidence="1" id="KW-0812">Transmembrane</keyword>
<evidence type="ECO:0000313" key="4">
    <source>
        <dbReference type="Proteomes" id="UP000001555"/>
    </source>
</evidence>
<evidence type="ECO:0000313" key="3">
    <source>
        <dbReference type="EnsemblMetazoa" id="ISCW021229-PA"/>
    </source>
</evidence>
<dbReference type="VEuPathDB" id="VectorBase:ISCW021229"/>
<sequence length="170" mass="19229">MIVKKEYLRLRKHKLVLDKKYFPVVYEFMGRHTSTIHKGLVEFDYVPTGEPLFPDVTGPEIMYASPFRDAISATVGQAQESGLFSRAEALQDFKIKYRSYSAGVSSEPEVLTLGDLTPFFLIWSAGLGSAVLVILLEAASANLHALCIKRRPPKRRTQRLDLDRWACHTN</sequence>
<dbReference type="VEuPathDB" id="VectorBase:ISCP_013632"/>
<dbReference type="OrthoDB" id="6512554at2759"/>